<gene>
    <name evidence="5" type="ORF">DI487_12775</name>
</gene>
<feature type="domain" description="Phage integrase SAM-like" evidence="3">
    <location>
        <begin position="111"/>
        <end position="211"/>
    </location>
</feature>
<evidence type="ECO:0000256" key="2">
    <source>
        <dbReference type="ARBA" id="ARBA00023172"/>
    </source>
</evidence>
<dbReference type="OrthoDB" id="1493636at2"/>
<name>A0A2U8QX68_9FLAO</name>
<evidence type="ECO:0000259" key="3">
    <source>
        <dbReference type="Pfam" id="PF13102"/>
    </source>
</evidence>
<dbReference type="KEGG" id="fse:DI487_12775"/>
<dbReference type="Gene3D" id="1.10.150.130">
    <property type="match status" value="1"/>
</dbReference>
<protein>
    <submittedName>
        <fullName evidence="5">Uncharacterized protein</fullName>
    </submittedName>
</protein>
<dbReference type="InterPro" id="IPR035386">
    <property type="entry name" value="Arm-DNA-bind_5"/>
</dbReference>
<dbReference type="EMBL" id="CP029463">
    <property type="protein sequence ID" value="AWM14641.1"/>
    <property type="molecule type" value="Genomic_DNA"/>
</dbReference>
<dbReference type="Proteomes" id="UP000245429">
    <property type="component" value="Chromosome"/>
</dbReference>
<dbReference type="Gene3D" id="1.10.443.10">
    <property type="entry name" value="Intergrase catalytic core"/>
    <property type="match status" value="1"/>
</dbReference>
<dbReference type="InterPro" id="IPR010998">
    <property type="entry name" value="Integrase_recombinase_N"/>
</dbReference>
<dbReference type="SUPFAM" id="SSF56349">
    <property type="entry name" value="DNA breaking-rejoining enzymes"/>
    <property type="match status" value="1"/>
</dbReference>
<dbReference type="GO" id="GO:0015074">
    <property type="term" value="P:DNA integration"/>
    <property type="evidence" value="ECO:0007669"/>
    <property type="project" value="InterPro"/>
</dbReference>
<dbReference type="InterPro" id="IPR013762">
    <property type="entry name" value="Integrase-like_cat_sf"/>
</dbReference>
<dbReference type="RefSeq" id="WP_109569982.1">
    <property type="nucleotide sequence ID" value="NZ_CP029463.1"/>
</dbReference>
<organism evidence="5 6">
    <name type="scientific">Flavobacterium sediminis</name>
    <dbReference type="NCBI Taxonomy" id="2201181"/>
    <lineage>
        <taxon>Bacteria</taxon>
        <taxon>Pseudomonadati</taxon>
        <taxon>Bacteroidota</taxon>
        <taxon>Flavobacteriia</taxon>
        <taxon>Flavobacteriales</taxon>
        <taxon>Flavobacteriaceae</taxon>
        <taxon>Flavobacterium</taxon>
    </lineage>
</organism>
<dbReference type="AlphaFoldDB" id="A0A2U8QX68"/>
<keyword evidence="6" id="KW-1185">Reference proteome</keyword>
<keyword evidence="1" id="KW-0238">DNA-binding</keyword>
<dbReference type="GO" id="GO:0006310">
    <property type="term" value="P:DNA recombination"/>
    <property type="evidence" value="ECO:0007669"/>
    <property type="project" value="UniProtKB-KW"/>
</dbReference>
<sequence length="355" mass="41701">MGNVIFSLKSPVDEKKENLVLLIFRYDGKKLVYSTGQKILKKHWDFENKCAEGKSKFPQSAEFNYYLKTLRNKTEEIYRNSLIESKPLSISEFKKALDISLNKVKQKETPTLLNFIDEFIQKRELAGKPKGSIQVYKKTLKHLKDYSKKYGKLNYEDIDIDFLDKFQNFLYSPPRSLSVNYSLKLIQNLKLFLNEASEYGYNINTAYKSRKFTIKKEDITHIYLTIEELEKMYNEDLSENPKLERVRDSFIVGCFTGLRFSDFSNLQPQHFKTIDGVEVVEIVTQKTKQKVVIPVHPKVRAILNKYNGVMPRQITNQKINEYLKELGKKVKIDEDILIVKTKGDKEQRKFLKNMI</sequence>
<keyword evidence="2" id="KW-0233">DNA recombination</keyword>
<dbReference type="Pfam" id="PF13102">
    <property type="entry name" value="Phage_int_SAM_5"/>
    <property type="match status" value="1"/>
</dbReference>
<dbReference type="InterPro" id="IPR025269">
    <property type="entry name" value="SAM-like_dom"/>
</dbReference>
<proteinExistence type="predicted"/>
<dbReference type="InterPro" id="IPR011010">
    <property type="entry name" value="DNA_brk_join_enz"/>
</dbReference>
<dbReference type="Pfam" id="PF17293">
    <property type="entry name" value="Arm-DNA-bind_5"/>
    <property type="match status" value="1"/>
</dbReference>
<dbReference type="CDD" id="cd01185">
    <property type="entry name" value="INTN1_C_like"/>
    <property type="match status" value="1"/>
</dbReference>
<feature type="domain" description="Arm DNA-binding" evidence="4">
    <location>
        <begin position="19"/>
        <end position="93"/>
    </location>
</feature>
<evidence type="ECO:0000256" key="1">
    <source>
        <dbReference type="ARBA" id="ARBA00023125"/>
    </source>
</evidence>
<accession>A0A2U8QX68</accession>
<evidence type="ECO:0000313" key="5">
    <source>
        <dbReference type="EMBL" id="AWM14641.1"/>
    </source>
</evidence>
<evidence type="ECO:0000313" key="6">
    <source>
        <dbReference type="Proteomes" id="UP000245429"/>
    </source>
</evidence>
<dbReference type="GO" id="GO:0003677">
    <property type="term" value="F:DNA binding"/>
    <property type="evidence" value="ECO:0007669"/>
    <property type="project" value="UniProtKB-KW"/>
</dbReference>
<evidence type="ECO:0000259" key="4">
    <source>
        <dbReference type="Pfam" id="PF17293"/>
    </source>
</evidence>
<reference evidence="5 6" key="1">
    <citation type="submission" date="2018-05" db="EMBL/GenBank/DDBJ databases">
        <title>Flavobacterium sp. MEBiC07310.</title>
        <authorList>
            <person name="Baek K."/>
        </authorList>
    </citation>
    <scope>NUCLEOTIDE SEQUENCE [LARGE SCALE GENOMIC DNA]</scope>
    <source>
        <strain evidence="5 6">MEBiC07310</strain>
    </source>
</reference>